<evidence type="ECO:0000313" key="4">
    <source>
        <dbReference type="Proteomes" id="UP000652681"/>
    </source>
</evidence>
<dbReference type="RefSeq" id="WP_163492048.1">
    <property type="nucleotide sequence ID" value="NZ_JACVEL010000008.1"/>
</dbReference>
<feature type="transmembrane region" description="Helical" evidence="1">
    <location>
        <begin position="47"/>
        <end position="65"/>
    </location>
</feature>
<keyword evidence="1" id="KW-0472">Membrane</keyword>
<feature type="domain" description="Acyltransferase 3" evidence="2">
    <location>
        <begin position="5"/>
        <end position="328"/>
    </location>
</feature>
<accession>A0A8J6U0F9</accession>
<gene>
    <name evidence="3" type="ORF">H9Y05_12165</name>
</gene>
<feature type="transmembrane region" description="Helical" evidence="1">
    <location>
        <begin position="315"/>
        <end position="333"/>
    </location>
</feature>
<keyword evidence="3" id="KW-0808">Transferase</keyword>
<proteinExistence type="predicted"/>
<keyword evidence="3" id="KW-0012">Acyltransferase</keyword>
<reference evidence="3" key="1">
    <citation type="submission" date="2020-09" db="EMBL/GenBank/DDBJ databases">
        <title>Taishania pollutisoli gen. nov., sp. nov., Isolated from Tetrabromobisphenol A-Contaminated Soil.</title>
        <authorList>
            <person name="Chen Q."/>
        </authorList>
    </citation>
    <scope>NUCLEOTIDE SEQUENCE</scope>
    <source>
        <strain evidence="3">CZZ-1</strain>
    </source>
</reference>
<dbReference type="PANTHER" id="PTHR23028:SF53">
    <property type="entry name" value="ACYL_TRANSF_3 DOMAIN-CONTAINING PROTEIN"/>
    <property type="match status" value="1"/>
</dbReference>
<dbReference type="GO" id="GO:0016020">
    <property type="term" value="C:membrane"/>
    <property type="evidence" value="ECO:0007669"/>
    <property type="project" value="TreeGrafter"/>
</dbReference>
<dbReference type="PANTHER" id="PTHR23028">
    <property type="entry name" value="ACETYLTRANSFERASE"/>
    <property type="match status" value="1"/>
</dbReference>
<feature type="transmembrane region" description="Helical" evidence="1">
    <location>
        <begin position="12"/>
        <end position="35"/>
    </location>
</feature>
<dbReference type="GO" id="GO:0016747">
    <property type="term" value="F:acyltransferase activity, transferring groups other than amino-acyl groups"/>
    <property type="evidence" value="ECO:0007669"/>
    <property type="project" value="InterPro"/>
</dbReference>
<keyword evidence="1" id="KW-1133">Transmembrane helix</keyword>
<feature type="transmembrane region" description="Helical" evidence="1">
    <location>
        <begin position="249"/>
        <end position="268"/>
    </location>
</feature>
<organism evidence="3 4">
    <name type="scientific">Taishania pollutisoli</name>
    <dbReference type="NCBI Taxonomy" id="2766479"/>
    <lineage>
        <taxon>Bacteria</taxon>
        <taxon>Pseudomonadati</taxon>
        <taxon>Bacteroidota</taxon>
        <taxon>Flavobacteriia</taxon>
        <taxon>Flavobacteriales</taxon>
        <taxon>Crocinitomicaceae</taxon>
        <taxon>Taishania</taxon>
    </lineage>
</organism>
<name>A0A8J6U0F9_9FLAO</name>
<feature type="transmembrane region" description="Helical" evidence="1">
    <location>
        <begin position="85"/>
        <end position="107"/>
    </location>
</feature>
<keyword evidence="1" id="KW-0812">Transmembrane</keyword>
<dbReference type="InterPro" id="IPR002656">
    <property type="entry name" value="Acyl_transf_3_dom"/>
</dbReference>
<keyword evidence="4" id="KW-1185">Reference proteome</keyword>
<dbReference type="Pfam" id="PF01757">
    <property type="entry name" value="Acyl_transf_3"/>
    <property type="match status" value="1"/>
</dbReference>
<dbReference type="InterPro" id="IPR050879">
    <property type="entry name" value="Acyltransferase_3"/>
</dbReference>
<evidence type="ECO:0000259" key="2">
    <source>
        <dbReference type="Pfam" id="PF01757"/>
    </source>
</evidence>
<feature type="transmembrane region" description="Helical" evidence="1">
    <location>
        <begin position="196"/>
        <end position="215"/>
    </location>
</feature>
<evidence type="ECO:0000313" key="3">
    <source>
        <dbReference type="EMBL" id="MBC9813223.1"/>
    </source>
</evidence>
<dbReference type="Proteomes" id="UP000652681">
    <property type="component" value="Unassembled WGS sequence"/>
</dbReference>
<dbReference type="GO" id="GO:0000271">
    <property type="term" value="P:polysaccharide biosynthetic process"/>
    <property type="evidence" value="ECO:0007669"/>
    <property type="project" value="TreeGrafter"/>
</dbReference>
<evidence type="ECO:0000256" key="1">
    <source>
        <dbReference type="SAM" id="Phobius"/>
    </source>
</evidence>
<feature type="transmembrane region" description="Helical" evidence="1">
    <location>
        <begin position="163"/>
        <end position="184"/>
    </location>
</feature>
<comment type="caution">
    <text evidence="3">The sequence shown here is derived from an EMBL/GenBank/DDBJ whole genome shotgun (WGS) entry which is preliminary data.</text>
</comment>
<dbReference type="AlphaFoldDB" id="A0A8J6U0F9"/>
<protein>
    <submittedName>
        <fullName evidence="3">Acyltransferase</fullName>
    </submittedName>
</protein>
<feature type="transmembrane region" description="Helical" evidence="1">
    <location>
        <begin position="275"/>
        <end position="295"/>
    </location>
</feature>
<dbReference type="EMBL" id="JACVEL010000008">
    <property type="protein sequence ID" value="MBC9813223.1"/>
    <property type="molecule type" value="Genomic_DNA"/>
</dbReference>
<sequence>MPHIKGLNAIRAFSIMLVVLNHMDAFQSILIPGVIDLRLAPMISGNFGVQVFFVLSGFLISHILLDERTRTGKINLKYFFIRRFLRLAPPLLIFFLLIGIALSQGYLSHTTDSLLYAAFYLYNFTPRELYASEMGHFWSLGVEEQFYLFWPLTLTTIKKVNSLIFFLCVLIFLCSVLVLIIHWIPLNKAYHISRWFIPACCPILIGCLGAVLNHYREHSVQQLLRHHWLVALLMLITYSFSLYAPVFMIPLGISIQSVAVILFILKLYHSQDRRWVRALEFAPLSYMGIISYGIYVYQGFFLRTGSGSELWFQQFPTNILLTLTLAVLSYELFEKQVLKLKRKFK</sequence>